<sequence length="199" mass="23364">VIIVFNSLLPRRQEKALALFDIGSQLIIGNDRPLHLIDVDYFFKFVGLKEIKELNSGHLLLQSKIGPVIVGSDDISQLCNRKEYYSIIYSIKLFNKTEDIKTLTLEKLQAQIKQQLWNMCWTFKEFNQIVLNRSKTKTKLRIVYDALAHLRGFKRLSEVLYRDPVMLSDLRITAYDRSKTNKEIFLNLKWIHDIDISFV</sequence>
<reference evidence="1 2" key="1">
    <citation type="submission" date="2018-11" db="EMBL/GenBank/DDBJ databases">
        <authorList>
            <consortium name="Pathogen Informatics"/>
        </authorList>
    </citation>
    <scope>NUCLEOTIDE SEQUENCE [LARGE SCALE GENOMIC DNA]</scope>
</reference>
<dbReference type="AlphaFoldDB" id="A0A3P7FSB9"/>
<evidence type="ECO:0000313" key="2">
    <source>
        <dbReference type="Proteomes" id="UP000270924"/>
    </source>
</evidence>
<organism evidence="1 2">
    <name type="scientific">Wuchereria bancrofti</name>
    <dbReference type="NCBI Taxonomy" id="6293"/>
    <lineage>
        <taxon>Eukaryota</taxon>
        <taxon>Metazoa</taxon>
        <taxon>Ecdysozoa</taxon>
        <taxon>Nematoda</taxon>
        <taxon>Chromadorea</taxon>
        <taxon>Rhabditida</taxon>
        <taxon>Spirurina</taxon>
        <taxon>Spiruromorpha</taxon>
        <taxon>Filarioidea</taxon>
        <taxon>Onchocercidae</taxon>
        <taxon>Wuchereria</taxon>
    </lineage>
</organism>
<name>A0A3P7FSB9_WUCBA</name>
<dbReference type="Proteomes" id="UP000270924">
    <property type="component" value="Unassembled WGS sequence"/>
</dbReference>
<dbReference type="InParanoid" id="A0A3P7FSB9"/>
<feature type="non-terminal residue" evidence="1">
    <location>
        <position position="1"/>
    </location>
</feature>
<accession>A0A3P7FSB9</accession>
<proteinExistence type="predicted"/>
<keyword evidence="2" id="KW-1185">Reference proteome</keyword>
<dbReference type="OrthoDB" id="5920525at2759"/>
<gene>
    <name evidence="1" type="ORF">WBA_LOCUS7014</name>
</gene>
<protein>
    <submittedName>
        <fullName evidence="1">Uncharacterized protein</fullName>
    </submittedName>
</protein>
<dbReference type="EMBL" id="UYWW01004619">
    <property type="protein sequence ID" value="VDM13628.1"/>
    <property type="molecule type" value="Genomic_DNA"/>
</dbReference>
<evidence type="ECO:0000313" key="1">
    <source>
        <dbReference type="EMBL" id="VDM13628.1"/>
    </source>
</evidence>